<dbReference type="PANTHER" id="PTHR43344">
    <property type="entry name" value="PHOSPHOSERINE PHOSPHATASE"/>
    <property type="match status" value="1"/>
</dbReference>
<dbReference type="InterPro" id="IPR036412">
    <property type="entry name" value="HAD-like_sf"/>
</dbReference>
<accession>A0ABP9PDW8</accession>
<keyword evidence="6" id="KW-0378">Hydrolase</keyword>
<evidence type="ECO:0000256" key="1">
    <source>
        <dbReference type="ARBA" id="ARBA00001946"/>
    </source>
</evidence>
<evidence type="ECO:0000256" key="8">
    <source>
        <dbReference type="ARBA" id="ARBA00023299"/>
    </source>
</evidence>
<reference evidence="12" key="1">
    <citation type="journal article" date="2019" name="Int. J. Syst. Evol. Microbiol.">
        <title>The Global Catalogue of Microorganisms (GCM) 10K type strain sequencing project: providing services to taxonomists for standard genome sequencing and annotation.</title>
        <authorList>
            <consortium name="The Broad Institute Genomics Platform"/>
            <consortium name="The Broad Institute Genome Sequencing Center for Infectious Disease"/>
            <person name="Wu L."/>
            <person name="Ma J."/>
        </authorList>
    </citation>
    <scope>NUCLEOTIDE SEQUENCE [LARGE SCALE GENOMIC DNA]</scope>
    <source>
        <strain evidence="12">JCM 18053</strain>
    </source>
</reference>
<protein>
    <recommendedName>
        <fullName evidence="3">phosphoserine phosphatase</fullName>
        <ecNumber evidence="3">3.1.3.3</ecNumber>
    </recommendedName>
</protein>
<evidence type="ECO:0000256" key="9">
    <source>
        <dbReference type="ARBA" id="ARBA00048138"/>
    </source>
</evidence>
<comment type="catalytic activity">
    <reaction evidence="9">
        <text>O-phospho-L-serine + H2O = L-serine + phosphate</text>
        <dbReference type="Rhea" id="RHEA:21208"/>
        <dbReference type="ChEBI" id="CHEBI:15377"/>
        <dbReference type="ChEBI" id="CHEBI:33384"/>
        <dbReference type="ChEBI" id="CHEBI:43474"/>
        <dbReference type="ChEBI" id="CHEBI:57524"/>
        <dbReference type="EC" id="3.1.3.3"/>
    </reaction>
</comment>
<evidence type="ECO:0000256" key="10">
    <source>
        <dbReference type="ARBA" id="ARBA00048523"/>
    </source>
</evidence>
<dbReference type="EMBL" id="BAABIA010000007">
    <property type="protein sequence ID" value="GAA5144826.1"/>
    <property type="molecule type" value="Genomic_DNA"/>
</dbReference>
<name>A0ABP9PDW8_9BACT</name>
<evidence type="ECO:0000256" key="4">
    <source>
        <dbReference type="ARBA" id="ARBA00022605"/>
    </source>
</evidence>
<comment type="catalytic activity">
    <reaction evidence="10">
        <text>O-phospho-D-serine + H2O = D-serine + phosphate</text>
        <dbReference type="Rhea" id="RHEA:24873"/>
        <dbReference type="ChEBI" id="CHEBI:15377"/>
        <dbReference type="ChEBI" id="CHEBI:35247"/>
        <dbReference type="ChEBI" id="CHEBI:43474"/>
        <dbReference type="ChEBI" id="CHEBI:58680"/>
        <dbReference type="EC" id="3.1.3.3"/>
    </reaction>
</comment>
<dbReference type="InterPro" id="IPR011863">
    <property type="entry name" value="HSK-PSP"/>
</dbReference>
<dbReference type="Gene3D" id="3.90.1470.10">
    <property type="entry name" value="thrh gene product, domain 2"/>
    <property type="match status" value="1"/>
</dbReference>
<keyword evidence="8" id="KW-0718">Serine biosynthesis</keyword>
<evidence type="ECO:0000313" key="11">
    <source>
        <dbReference type="EMBL" id="GAA5144826.1"/>
    </source>
</evidence>
<evidence type="ECO:0000313" key="12">
    <source>
        <dbReference type="Proteomes" id="UP001499852"/>
    </source>
</evidence>
<dbReference type="Proteomes" id="UP001499852">
    <property type="component" value="Unassembled WGS sequence"/>
</dbReference>
<gene>
    <name evidence="11" type="primary">thrH</name>
    <name evidence="11" type="ORF">GCM10023213_35610</name>
</gene>
<evidence type="ECO:0000256" key="7">
    <source>
        <dbReference type="ARBA" id="ARBA00022842"/>
    </source>
</evidence>
<dbReference type="InterPro" id="IPR050582">
    <property type="entry name" value="HAD-like_SerB"/>
</dbReference>
<evidence type="ECO:0000256" key="5">
    <source>
        <dbReference type="ARBA" id="ARBA00022723"/>
    </source>
</evidence>
<dbReference type="SUPFAM" id="SSF56784">
    <property type="entry name" value="HAD-like"/>
    <property type="match status" value="1"/>
</dbReference>
<sequence>MPLNRPSLLSASGRWTVAPTHDTEKPPMKKQTIVTLDLEGVLVPEIWIAFAEKTGIAELRRTTRDEPDYDVLMKGRLAILDQHGLKLGDIQDVIGTLSPMEGAKAFLDELRSLTQVIILSDTFEEFAHPLMRQLGWPTIFCHYLETDSTGRITDYKLRQSNQKQKAVAAFKTLNYHILAAGDSFNDTTMLGEAHKGFFFHAPESIQAQFPQFQAFDRYEDLLTALKAEL</sequence>
<dbReference type="NCBIfam" id="TIGR02137">
    <property type="entry name" value="HSK-PSP"/>
    <property type="match status" value="1"/>
</dbReference>
<comment type="pathway">
    <text evidence="2">Amino-acid biosynthesis; L-serine biosynthesis; L-serine from 3-phospho-D-glycerate: step 3/3.</text>
</comment>
<dbReference type="EC" id="3.1.3.3" evidence="3"/>
<keyword evidence="7" id="KW-0460">Magnesium</keyword>
<proteinExistence type="predicted"/>
<evidence type="ECO:0000256" key="2">
    <source>
        <dbReference type="ARBA" id="ARBA00005135"/>
    </source>
</evidence>
<evidence type="ECO:0000256" key="6">
    <source>
        <dbReference type="ARBA" id="ARBA00022801"/>
    </source>
</evidence>
<keyword evidence="5" id="KW-0479">Metal-binding</keyword>
<keyword evidence="4" id="KW-0028">Amino-acid biosynthesis</keyword>
<keyword evidence="12" id="KW-1185">Reference proteome</keyword>
<dbReference type="InterPro" id="IPR023214">
    <property type="entry name" value="HAD_sf"/>
</dbReference>
<dbReference type="Pfam" id="PF00702">
    <property type="entry name" value="Hydrolase"/>
    <property type="match status" value="1"/>
</dbReference>
<dbReference type="Gene3D" id="3.40.50.1000">
    <property type="entry name" value="HAD superfamily/HAD-like"/>
    <property type="match status" value="1"/>
</dbReference>
<dbReference type="NCBIfam" id="NF010109">
    <property type="entry name" value="PRK13582.1"/>
    <property type="match status" value="1"/>
</dbReference>
<comment type="caution">
    <text evidence="11">The sequence shown here is derived from an EMBL/GenBank/DDBJ whole genome shotgun (WGS) entry which is preliminary data.</text>
</comment>
<evidence type="ECO:0000256" key="3">
    <source>
        <dbReference type="ARBA" id="ARBA00012640"/>
    </source>
</evidence>
<comment type="cofactor">
    <cofactor evidence="1">
        <name>Mg(2+)</name>
        <dbReference type="ChEBI" id="CHEBI:18420"/>
    </cofactor>
</comment>
<organism evidence="11 12">
    <name type="scientific">Prosthecobacter algae</name>
    <dbReference type="NCBI Taxonomy" id="1144682"/>
    <lineage>
        <taxon>Bacteria</taxon>
        <taxon>Pseudomonadati</taxon>
        <taxon>Verrucomicrobiota</taxon>
        <taxon>Verrucomicrobiia</taxon>
        <taxon>Verrucomicrobiales</taxon>
        <taxon>Verrucomicrobiaceae</taxon>
        <taxon>Prosthecobacter</taxon>
    </lineage>
</organism>
<dbReference type="PANTHER" id="PTHR43344:SF2">
    <property type="entry name" value="PHOSPHOSERINE PHOSPHATASE"/>
    <property type="match status" value="1"/>
</dbReference>